<comment type="caution">
    <text evidence="1">The sequence shown here is derived from an EMBL/GenBank/DDBJ whole genome shotgun (WGS) entry which is preliminary data.</text>
</comment>
<dbReference type="OrthoDB" id="9764164at2"/>
<dbReference type="GO" id="GO:0016788">
    <property type="term" value="F:hydrolase activity, acting on ester bonds"/>
    <property type="evidence" value="ECO:0007669"/>
    <property type="project" value="UniProtKB-ARBA"/>
</dbReference>
<dbReference type="RefSeq" id="WP_136335025.1">
    <property type="nucleotide sequence ID" value="NZ_QXMP01000001.1"/>
</dbReference>
<accession>A0A4S3M428</accession>
<sequence>MKLSYKWILPVVAMGFMACESDDQAGMMEGEDVVEYSAGSADFTTYVSLGNSLTAGYTDGALFQAGQMNSFPNLLASQFAEVGGGEFTQPLMADNLGGMLIGGFKFLENRLFFDGSGPARLPGDPTTEVTQKLTGSFNNMGVPGAKSFHLLAEGYGSLQALQLGQANPYFARFSSSEGATILGDAMAQSPTFFTLWIGANDVLGYAVDGGDGENQAGNFDPSTYGSSDITDPQVFGSVYSTIVSTLTSGGAKGVVANVPDVTVIPYFTTVPYNAIPLDAATAAFVNNGFAQYNGGLQQLAAGGAISPEEAQARTINFVEGQNAPVIVDEDLTDLSGFGLPPYRQLKEGELLVLPSAAFLGTLVNDDPTLVNGVSVPLADKWALTANELEEIDAATMAFNQVISDVAAQNGLAVVDAYSLINETFTGIPFDEFNLTNNLVTGGTFSLDGIHLTARANAYVANKFMEAIEENYGAVLPRYSAGDFAVAYPVPMP</sequence>
<dbReference type="PROSITE" id="PS51257">
    <property type="entry name" value="PROKAR_LIPOPROTEIN"/>
    <property type="match status" value="1"/>
</dbReference>
<dbReference type="SUPFAM" id="SSF52266">
    <property type="entry name" value="SGNH hydrolase"/>
    <property type="match status" value="2"/>
</dbReference>
<dbReference type="EMBL" id="SSMC01000001">
    <property type="protein sequence ID" value="THD69535.1"/>
    <property type="molecule type" value="Genomic_DNA"/>
</dbReference>
<dbReference type="Proteomes" id="UP000305939">
    <property type="component" value="Unassembled WGS sequence"/>
</dbReference>
<organism evidence="1 2">
    <name type="scientific">Robertkochia marina</name>
    <dbReference type="NCBI Taxonomy" id="1227945"/>
    <lineage>
        <taxon>Bacteria</taxon>
        <taxon>Pseudomonadati</taxon>
        <taxon>Bacteroidota</taxon>
        <taxon>Flavobacteriia</taxon>
        <taxon>Flavobacteriales</taxon>
        <taxon>Flavobacteriaceae</taxon>
        <taxon>Robertkochia</taxon>
    </lineage>
</organism>
<protein>
    <submittedName>
        <fullName evidence="1">G-D-S-L family lipolytic protein</fullName>
    </submittedName>
</protein>
<proteinExistence type="predicted"/>
<evidence type="ECO:0000313" key="1">
    <source>
        <dbReference type="EMBL" id="THD69535.1"/>
    </source>
</evidence>
<dbReference type="AlphaFoldDB" id="A0A4S3M428"/>
<name>A0A4S3M428_9FLAO</name>
<gene>
    <name evidence="1" type="ORF">E7Z59_04185</name>
</gene>
<dbReference type="Gene3D" id="3.40.50.1110">
    <property type="entry name" value="SGNH hydrolase"/>
    <property type="match status" value="2"/>
</dbReference>
<evidence type="ECO:0000313" key="2">
    <source>
        <dbReference type="Proteomes" id="UP000305939"/>
    </source>
</evidence>
<keyword evidence="2" id="KW-1185">Reference proteome</keyword>
<reference evidence="1 2" key="1">
    <citation type="submission" date="2019-04" db="EMBL/GenBank/DDBJ databases">
        <title>Draft genome sequence of Robertkochia marina CC-AMO-30D.</title>
        <authorList>
            <person name="Hameed A."/>
            <person name="Lin S.-Y."/>
            <person name="Shahina M."/>
            <person name="Lai W.-A."/>
            <person name="Young C.-C."/>
        </authorList>
    </citation>
    <scope>NUCLEOTIDE SEQUENCE [LARGE SCALE GENOMIC DNA]</scope>
    <source>
        <strain evidence="1 2">CC-AMO-30D</strain>
    </source>
</reference>
<dbReference type="InterPro" id="IPR036514">
    <property type="entry name" value="SGNH_hydro_sf"/>
</dbReference>